<gene>
    <name evidence="2" type="primary">Acey_s0129.g1504</name>
    <name evidence="2" type="ORF">Y032_0129g1504</name>
</gene>
<reference evidence="3" key="1">
    <citation type="journal article" date="2015" name="Nat. Genet.">
        <title>The genome and transcriptome of the zoonotic hookworm Ancylostoma ceylanicum identify infection-specific gene families.</title>
        <authorList>
            <person name="Schwarz E.M."/>
            <person name="Hu Y."/>
            <person name="Antoshechkin I."/>
            <person name="Miller M.M."/>
            <person name="Sternberg P.W."/>
            <person name="Aroian R.V."/>
        </authorList>
    </citation>
    <scope>NUCLEOTIDE SEQUENCE</scope>
    <source>
        <strain evidence="3">HY135</strain>
    </source>
</reference>
<comment type="caution">
    <text evidence="2">The sequence shown here is derived from an EMBL/GenBank/DDBJ whole genome shotgun (WGS) entry which is preliminary data.</text>
</comment>
<proteinExistence type="predicted"/>
<keyword evidence="3" id="KW-1185">Reference proteome</keyword>
<sequence>MNEKKESKVYGKEYPSNDSLTHLLRLTICLGTITLLLLIGTLQSTVGLLEIGKRSAFLYSILILPKKYLSRDTPAHST</sequence>
<accession>A0A016T7S4</accession>
<evidence type="ECO:0000256" key="1">
    <source>
        <dbReference type="SAM" id="Phobius"/>
    </source>
</evidence>
<keyword evidence="1" id="KW-0812">Transmembrane</keyword>
<name>A0A016T7S4_9BILA</name>
<dbReference type="Proteomes" id="UP000024635">
    <property type="component" value="Unassembled WGS sequence"/>
</dbReference>
<keyword evidence="1" id="KW-1133">Transmembrane helix</keyword>
<dbReference type="AlphaFoldDB" id="A0A016T7S4"/>
<dbReference type="EMBL" id="JARK01001465">
    <property type="protein sequence ID" value="EYB98691.1"/>
    <property type="molecule type" value="Genomic_DNA"/>
</dbReference>
<feature type="transmembrane region" description="Helical" evidence="1">
    <location>
        <begin position="23"/>
        <end position="49"/>
    </location>
</feature>
<keyword evidence="1" id="KW-0472">Membrane</keyword>
<organism evidence="2 3">
    <name type="scientific">Ancylostoma ceylanicum</name>
    <dbReference type="NCBI Taxonomy" id="53326"/>
    <lineage>
        <taxon>Eukaryota</taxon>
        <taxon>Metazoa</taxon>
        <taxon>Ecdysozoa</taxon>
        <taxon>Nematoda</taxon>
        <taxon>Chromadorea</taxon>
        <taxon>Rhabditida</taxon>
        <taxon>Rhabditina</taxon>
        <taxon>Rhabditomorpha</taxon>
        <taxon>Strongyloidea</taxon>
        <taxon>Ancylostomatidae</taxon>
        <taxon>Ancylostomatinae</taxon>
        <taxon>Ancylostoma</taxon>
    </lineage>
</organism>
<protein>
    <submittedName>
        <fullName evidence="2">Uncharacterized protein</fullName>
    </submittedName>
</protein>
<evidence type="ECO:0000313" key="2">
    <source>
        <dbReference type="EMBL" id="EYB98691.1"/>
    </source>
</evidence>
<evidence type="ECO:0000313" key="3">
    <source>
        <dbReference type="Proteomes" id="UP000024635"/>
    </source>
</evidence>